<accession>A0A3P8P8Y3</accession>
<reference evidence="18 19" key="1">
    <citation type="submission" date="2018-05" db="EMBL/GenBank/DDBJ databases">
        <authorList>
            <person name="Datahose"/>
        </authorList>
    </citation>
    <scope>NUCLEOTIDE SEQUENCE</scope>
</reference>
<feature type="domain" description="Disintegrin" evidence="16">
    <location>
        <begin position="339"/>
        <end position="424"/>
    </location>
</feature>
<keyword evidence="9 12" id="KW-1015">Disulfide bond</keyword>
<dbReference type="SUPFAM" id="SSF57552">
    <property type="entry name" value="Blood coagulation inhibitor (disintegrin)"/>
    <property type="match status" value="1"/>
</dbReference>
<evidence type="ECO:0000256" key="11">
    <source>
        <dbReference type="PROSITE-ProRule" id="PRU00068"/>
    </source>
</evidence>
<evidence type="ECO:0000256" key="13">
    <source>
        <dbReference type="SAM" id="Phobius"/>
    </source>
</evidence>
<comment type="caution">
    <text evidence="12">Lacks conserved residue(s) required for the propagation of feature annotation.</text>
</comment>
<dbReference type="Ensembl" id="ENSACLT00000013810.2">
    <property type="protein sequence ID" value="ENSACLP00000013478.2"/>
    <property type="gene ID" value="ENSACLG00000009235.2"/>
</dbReference>
<dbReference type="GO" id="GO:0004222">
    <property type="term" value="F:metalloendopeptidase activity"/>
    <property type="evidence" value="ECO:0007669"/>
    <property type="project" value="InterPro"/>
</dbReference>
<dbReference type="CDD" id="cd00054">
    <property type="entry name" value="EGF_CA"/>
    <property type="match status" value="1"/>
</dbReference>
<keyword evidence="4" id="KW-0165">Cleavage on pair of basic residues</keyword>
<evidence type="ECO:0000256" key="8">
    <source>
        <dbReference type="ARBA" id="ARBA00023136"/>
    </source>
</evidence>
<dbReference type="Pfam" id="PF00200">
    <property type="entry name" value="Disintegrin"/>
    <property type="match status" value="1"/>
</dbReference>
<feature type="disulfide bond" evidence="11">
    <location>
        <begin position="396"/>
        <end position="416"/>
    </location>
</feature>
<keyword evidence="5 13" id="KW-0812">Transmembrane</keyword>
<reference evidence="19" key="2">
    <citation type="submission" date="2023-03" db="EMBL/GenBank/DDBJ databases">
        <authorList>
            <consortium name="Wellcome Sanger Institute Data Sharing"/>
        </authorList>
    </citation>
    <scope>NUCLEOTIDE SEQUENCE [LARGE SCALE GENOMIC DNA]</scope>
</reference>
<keyword evidence="8 13" id="KW-0472">Membrane</keyword>
<keyword evidence="10" id="KW-0325">Glycoprotein</keyword>
<evidence type="ECO:0000313" key="18">
    <source>
        <dbReference type="Ensembl" id="ENSACLP00000013478.2"/>
    </source>
</evidence>
<dbReference type="GO" id="GO:0006508">
    <property type="term" value="P:proteolysis"/>
    <property type="evidence" value="ECO:0007669"/>
    <property type="project" value="InterPro"/>
</dbReference>
<dbReference type="PANTHER" id="PTHR11905">
    <property type="entry name" value="ADAM A DISINTEGRIN AND METALLOPROTEASE DOMAIN"/>
    <property type="match status" value="1"/>
</dbReference>
<dbReference type="Gene3D" id="4.10.70.10">
    <property type="entry name" value="Disintegrin domain"/>
    <property type="match status" value="1"/>
</dbReference>
<dbReference type="PROSITE" id="PS50214">
    <property type="entry name" value="DISINTEGRIN_2"/>
    <property type="match status" value="1"/>
</dbReference>
<organism evidence="18 19">
    <name type="scientific">Astatotilapia calliptera</name>
    <name type="common">Eastern happy</name>
    <name type="synonym">Chromis callipterus</name>
    <dbReference type="NCBI Taxonomy" id="8154"/>
    <lineage>
        <taxon>Eukaryota</taxon>
        <taxon>Metazoa</taxon>
        <taxon>Chordata</taxon>
        <taxon>Craniata</taxon>
        <taxon>Vertebrata</taxon>
        <taxon>Euteleostomi</taxon>
        <taxon>Actinopterygii</taxon>
        <taxon>Neopterygii</taxon>
        <taxon>Teleostei</taxon>
        <taxon>Neoteleostei</taxon>
        <taxon>Acanthomorphata</taxon>
        <taxon>Ovalentaria</taxon>
        <taxon>Cichlomorphae</taxon>
        <taxon>Cichliformes</taxon>
        <taxon>Cichlidae</taxon>
        <taxon>African cichlids</taxon>
        <taxon>Pseudocrenilabrinae</taxon>
        <taxon>Haplochromini</taxon>
        <taxon>Astatotilapia</taxon>
    </lineage>
</organism>
<keyword evidence="3 12" id="KW-0245">EGF-like domain</keyword>
<dbReference type="FunFam" id="2.10.25.10:FF:000147">
    <property type="entry name" value="Disintegrin and metalloproteinase domain-containing protein 11"/>
    <property type="match status" value="1"/>
</dbReference>
<evidence type="ECO:0000256" key="7">
    <source>
        <dbReference type="ARBA" id="ARBA00022989"/>
    </source>
</evidence>
<evidence type="ECO:0000256" key="2">
    <source>
        <dbReference type="ARBA" id="ARBA00022475"/>
    </source>
</evidence>
<dbReference type="PROSITE" id="PS50026">
    <property type="entry name" value="EGF_3"/>
    <property type="match status" value="1"/>
</dbReference>
<feature type="domain" description="EGF-like" evidence="15">
    <location>
        <begin position="574"/>
        <end position="611"/>
    </location>
</feature>
<dbReference type="PROSITE" id="PS00022">
    <property type="entry name" value="EGF_1"/>
    <property type="match status" value="1"/>
</dbReference>
<dbReference type="Pfam" id="PF07974">
    <property type="entry name" value="EGF_2"/>
    <property type="match status" value="1"/>
</dbReference>
<evidence type="ECO:0000256" key="6">
    <source>
        <dbReference type="ARBA" id="ARBA00022729"/>
    </source>
</evidence>
<comment type="subcellular location">
    <subcellularLocation>
        <location evidence="1">Cell membrane</location>
        <topology evidence="1">Single-pass type I membrane protein</topology>
    </subcellularLocation>
</comment>
<sequence>MSFKILSVKISFLVKAFGTAFILDLELNHNLLSTDYVERHFEEDGQLSQNMGGEHCFYHGRIRGVPGSWAALSTCHGLQGMFSDGNFSYGIEPLGTGAVSNFRRPRSNVWLCGFYFALFQVRRGQRTVQTETKYIELMVVNDYELFVQLRRSTTQTKIFSKSVVNMADLIYKEQLNTRIVLVAMETWSSENRVAVGDDPLLTLRDFMKYRKESIKERVDAVHLFSGRTFMSSRSEAAYIGGICSLTRGGGINEFGSVGPMAITLSQSLGQNIGIFSTGLFFFSPGDCRCPDPWLGCIMEDTGYYLPRKFSRCSIDEYLRFLQQGGGSCLFNKPTKLLDPSECGNGYVELGEECDCGSLVECTLSGANCCKKCTLTHNAMCSNGLCCRDCKLRGVTCRSAVNDCDIPETCTGDSSQCPHNVHKLDGYTCEDGQGRCYGGRCKTRDSQCKTLWGFICSLFPDSADRFCYEKLNSEGTERGNCGPHSSGQGWVPCNKQDVLCGLLLCTNLTDRPRFGELQGKVTSLTIHHQSRYLDCRGGHAVLDDGLDLGYVEDGTPCGPNMMCLERRCLPVTTFNLSTCPGSSSLRICSHHGTCSNEVKCICDPDYTGKDCSVFDPIPTPTSPDGPSGTNIIIGSVAGAILLAAIILGGTGWGFKNLLRFINQQLVAILPGKFVQDSETAVSSHVRLTSAIQWVCLGMLRPLQPSPPLCMAPTAHFSDVRSALLHW</sequence>
<dbReference type="FunFam" id="3.40.390.10:FF:000014">
    <property type="entry name" value="disintegrin and metalloproteinase domain-containing protein 11"/>
    <property type="match status" value="1"/>
</dbReference>
<evidence type="ECO:0000256" key="14">
    <source>
        <dbReference type="SAM" id="SignalP"/>
    </source>
</evidence>
<feature type="domain" description="Peptidase M12B" evidence="17">
    <location>
        <begin position="133"/>
        <end position="333"/>
    </location>
</feature>
<dbReference type="OMA" id="CIMEDTS"/>
<dbReference type="SUPFAM" id="SSF55486">
    <property type="entry name" value="Metalloproteases ('zincins'), catalytic domain"/>
    <property type="match status" value="1"/>
</dbReference>
<dbReference type="GO" id="GO:0005886">
    <property type="term" value="C:plasma membrane"/>
    <property type="evidence" value="ECO:0007669"/>
    <property type="project" value="UniProtKB-SubCell"/>
</dbReference>
<dbReference type="SMART" id="SM00050">
    <property type="entry name" value="DISIN"/>
    <property type="match status" value="1"/>
</dbReference>
<reference evidence="18" key="4">
    <citation type="submission" date="2025-09" db="UniProtKB">
        <authorList>
            <consortium name="Ensembl"/>
        </authorList>
    </citation>
    <scope>IDENTIFICATION</scope>
</reference>
<protein>
    <recommendedName>
        <fullName evidence="20">ADAM metallopeptidase domain 11</fullName>
    </recommendedName>
</protein>
<evidence type="ECO:0000259" key="16">
    <source>
        <dbReference type="PROSITE" id="PS50214"/>
    </source>
</evidence>
<dbReference type="InterPro" id="IPR006586">
    <property type="entry name" value="ADAM_Cys-rich"/>
</dbReference>
<evidence type="ECO:0000259" key="17">
    <source>
        <dbReference type="PROSITE" id="PS50215"/>
    </source>
</evidence>
<dbReference type="Pfam" id="PF01421">
    <property type="entry name" value="Reprolysin"/>
    <property type="match status" value="1"/>
</dbReference>
<dbReference type="InterPro" id="IPR000742">
    <property type="entry name" value="EGF"/>
</dbReference>
<dbReference type="InterPro" id="IPR024079">
    <property type="entry name" value="MetalloPept_cat_dom_sf"/>
</dbReference>
<dbReference type="Gene3D" id="3.40.390.10">
    <property type="entry name" value="Collagenase (Catalytic Domain)"/>
    <property type="match status" value="1"/>
</dbReference>
<dbReference type="InterPro" id="IPR001762">
    <property type="entry name" value="Disintegrin_dom"/>
</dbReference>
<evidence type="ECO:0000256" key="9">
    <source>
        <dbReference type="ARBA" id="ARBA00023157"/>
    </source>
</evidence>
<dbReference type="STRING" id="8154.ENSACLP00000013478"/>
<dbReference type="FunFam" id="4.10.70.10:FF:000001">
    <property type="entry name" value="Disintegrin and metalloproteinase domain-containing protein 22"/>
    <property type="match status" value="1"/>
</dbReference>
<evidence type="ECO:0008006" key="20">
    <source>
        <dbReference type="Google" id="ProtNLM"/>
    </source>
</evidence>
<dbReference type="InterPro" id="IPR034027">
    <property type="entry name" value="Reprolysin_adamalysin"/>
</dbReference>
<evidence type="ECO:0000256" key="12">
    <source>
        <dbReference type="PROSITE-ProRule" id="PRU00076"/>
    </source>
</evidence>
<feature type="signal peptide" evidence="14">
    <location>
        <begin position="1"/>
        <end position="18"/>
    </location>
</feature>
<evidence type="ECO:0000259" key="15">
    <source>
        <dbReference type="PROSITE" id="PS50026"/>
    </source>
</evidence>
<reference evidence="18" key="3">
    <citation type="submission" date="2025-08" db="UniProtKB">
        <authorList>
            <consortium name="Ensembl"/>
        </authorList>
    </citation>
    <scope>IDENTIFICATION</scope>
</reference>
<dbReference type="PROSITE" id="PS50215">
    <property type="entry name" value="ADAM_MEPRO"/>
    <property type="match status" value="1"/>
</dbReference>
<keyword evidence="2" id="KW-1003">Cell membrane</keyword>
<dbReference type="CDD" id="cd04269">
    <property type="entry name" value="ZnMc_adamalysin_II_like"/>
    <property type="match status" value="1"/>
</dbReference>
<evidence type="ECO:0000313" key="19">
    <source>
        <dbReference type="Proteomes" id="UP000265100"/>
    </source>
</evidence>
<evidence type="ECO:0000256" key="3">
    <source>
        <dbReference type="ARBA" id="ARBA00022536"/>
    </source>
</evidence>
<name>A0A3P8P8Y3_ASTCA</name>
<evidence type="ECO:0000256" key="5">
    <source>
        <dbReference type="ARBA" id="ARBA00022692"/>
    </source>
</evidence>
<dbReference type="InterPro" id="IPR036436">
    <property type="entry name" value="Disintegrin_dom_sf"/>
</dbReference>
<proteinExistence type="predicted"/>
<feature type="disulfide bond" evidence="12">
    <location>
        <begin position="601"/>
        <end position="610"/>
    </location>
</feature>
<evidence type="ECO:0000256" key="1">
    <source>
        <dbReference type="ARBA" id="ARBA00004251"/>
    </source>
</evidence>
<feature type="chain" id="PRO_5044234196" description="ADAM metallopeptidase domain 11" evidence="14">
    <location>
        <begin position="19"/>
        <end position="725"/>
    </location>
</feature>
<dbReference type="AlphaFoldDB" id="A0A3P8P8Y3"/>
<dbReference type="SMART" id="SM00608">
    <property type="entry name" value="ACR"/>
    <property type="match status" value="1"/>
</dbReference>
<dbReference type="InterPro" id="IPR002870">
    <property type="entry name" value="Peptidase_M12B_N"/>
</dbReference>
<keyword evidence="6 14" id="KW-0732">Signal</keyword>
<dbReference type="Proteomes" id="UP000265100">
    <property type="component" value="Chromosome 8"/>
</dbReference>
<dbReference type="InterPro" id="IPR001590">
    <property type="entry name" value="Peptidase_M12B"/>
</dbReference>
<dbReference type="Pfam" id="PF08516">
    <property type="entry name" value="ADAM_CR"/>
    <property type="match status" value="1"/>
</dbReference>
<dbReference type="InterPro" id="IPR013111">
    <property type="entry name" value="EGF_extracell"/>
</dbReference>
<evidence type="ECO:0000256" key="10">
    <source>
        <dbReference type="ARBA" id="ARBA00023180"/>
    </source>
</evidence>
<keyword evidence="7 13" id="KW-1133">Transmembrane helix</keyword>
<gene>
    <name evidence="18" type="primary">ADAM11</name>
</gene>
<dbReference type="Gene3D" id="2.10.25.10">
    <property type="entry name" value="Laminin"/>
    <property type="match status" value="1"/>
</dbReference>
<feature type="transmembrane region" description="Helical" evidence="13">
    <location>
        <begin position="630"/>
        <end position="653"/>
    </location>
</feature>
<dbReference type="GeneTree" id="ENSGT00940000159790"/>
<keyword evidence="19" id="KW-1185">Reference proteome</keyword>
<dbReference type="PANTHER" id="PTHR11905:SF114">
    <property type="entry name" value="DISINTEGRIN AND METALLOPROTEINASE DOMAIN-CONTAINING PROTEIN 11"/>
    <property type="match status" value="1"/>
</dbReference>
<evidence type="ECO:0000256" key="4">
    <source>
        <dbReference type="ARBA" id="ARBA00022685"/>
    </source>
</evidence>
<dbReference type="Pfam" id="PF01562">
    <property type="entry name" value="Pep_M12B_propep"/>
    <property type="match status" value="1"/>
</dbReference>